<dbReference type="AlphaFoldDB" id="A0A1F5PLX9"/>
<accession>A0A1F5PLX9</accession>
<feature type="coiled-coil region" evidence="1">
    <location>
        <begin position="222"/>
        <end position="259"/>
    </location>
</feature>
<dbReference type="GO" id="GO:0003677">
    <property type="term" value="F:DNA binding"/>
    <property type="evidence" value="ECO:0007669"/>
    <property type="project" value="InterPro"/>
</dbReference>
<dbReference type="InterPro" id="IPR000943">
    <property type="entry name" value="RNA_pol_sigma70"/>
</dbReference>
<dbReference type="STRING" id="1817828.A2722_00620"/>
<dbReference type="PRINTS" id="PR00046">
    <property type="entry name" value="SIGMA70FCT"/>
</dbReference>
<keyword evidence="1" id="KW-0175">Coiled coil</keyword>
<dbReference type="InterPro" id="IPR007630">
    <property type="entry name" value="RNA_pol_sigma70_r4"/>
</dbReference>
<dbReference type="PANTHER" id="PTHR30603">
    <property type="entry name" value="RNA POLYMERASE SIGMA FACTOR RPO"/>
    <property type="match status" value="1"/>
</dbReference>
<evidence type="ECO:0000313" key="4">
    <source>
        <dbReference type="Proteomes" id="UP000178377"/>
    </source>
</evidence>
<proteinExistence type="predicted"/>
<evidence type="ECO:0000256" key="1">
    <source>
        <dbReference type="SAM" id="Coils"/>
    </source>
</evidence>
<name>A0A1F5PLX9_9BACT</name>
<comment type="caution">
    <text evidence="3">The sequence shown here is derived from an EMBL/GenBank/DDBJ whole genome shotgun (WGS) entry which is preliminary data.</text>
</comment>
<feature type="domain" description="RNA polymerase sigma-70" evidence="2">
    <location>
        <begin position="184"/>
        <end position="210"/>
    </location>
</feature>
<evidence type="ECO:0000313" key="3">
    <source>
        <dbReference type="EMBL" id="OGE90911.1"/>
    </source>
</evidence>
<dbReference type="CDD" id="cd06171">
    <property type="entry name" value="Sigma70_r4"/>
    <property type="match status" value="1"/>
</dbReference>
<evidence type="ECO:0000259" key="2">
    <source>
        <dbReference type="PROSITE" id="PS00716"/>
    </source>
</evidence>
<dbReference type="Pfam" id="PF04545">
    <property type="entry name" value="Sigma70_r4"/>
    <property type="match status" value="1"/>
</dbReference>
<gene>
    <name evidence="3" type="ORF">A2722_00620</name>
</gene>
<dbReference type="Gene3D" id="1.10.150.20">
    <property type="entry name" value="5' to 3' exonuclease, C-terminal subdomain"/>
    <property type="match status" value="1"/>
</dbReference>
<sequence length="348" mass="40048">MKRQSQGTASATLMPQGVPFTKLCEESIRLEKLSNKLLATMEGNWAEECSGYLKDRNLIYSQIRSRVSLPTEFIQELFFSSLTAHHRLLFVIFGTHLNAEDLIRDTIETALSVMAEKNSPFRNEAKFNLKITERLLLRIRLGECSWPEIDEDGRKKISSVLQSLSDREEQVIRDRYGLVSEPKSLKEVGKSLGVSAERVRQVEAKALRKLKHPKRSRELQILASLNIRLKFLRDELNANQDLREENIDLREQLLRAKQIPVVIPDYELFSESIEELWLDTRPHNCLTDANILTIGALVRQTEQELLLIANFGRKCLDQVKEVLGDRNLRLNMTEEEIAASKARHLMKS</sequence>
<dbReference type="EMBL" id="MFEO01000006">
    <property type="protein sequence ID" value="OGE90911.1"/>
    <property type="molecule type" value="Genomic_DNA"/>
</dbReference>
<dbReference type="PROSITE" id="PS00716">
    <property type="entry name" value="SIGMA70_2"/>
    <property type="match status" value="1"/>
</dbReference>
<protein>
    <recommendedName>
        <fullName evidence="2">RNA polymerase sigma-70 domain-containing protein</fullName>
    </recommendedName>
</protein>
<dbReference type="InterPro" id="IPR011260">
    <property type="entry name" value="RNAP_asu_C"/>
</dbReference>
<dbReference type="Proteomes" id="UP000178377">
    <property type="component" value="Unassembled WGS sequence"/>
</dbReference>
<dbReference type="InterPro" id="IPR013324">
    <property type="entry name" value="RNA_pol_sigma_r3/r4-like"/>
</dbReference>
<dbReference type="SUPFAM" id="SSF88659">
    <property type="entry name" value="Sigma3 and sigma4 domains of RNA polymerase sigma factors"/>
    <property type="match status" value="1"/>
</dbReference>
<dbReference type="GO" id="GO:0003700">
    <property type="term" value="F:DNA-binding transcription factor activity"/>
    <property type="evidence" value="ECO:0007669"/>
    <property type="project" value="InterPro"/>
</dbReference>
<dbReference type="Gene3D" id="1.10.10.10">
    <property type="entry name" value="Winged helix-like DNA-binding domain superfamily/Winged helix DNA-binding domain"/>
    <property type="match status" value="1"/>
</dbReference>
<dbReference type="PANTHER" id="PTHR30603:SF47">
    <property type="entry name" value="RNA POLYMERASE SIGMA FACTOR SIGD, CHLOROPLASTIC"/>
    <property type="match status" value="1"/>
</dbReference>
<dbReference type="GO" id="GO:0003899">
    <property type="term" value="F:DNA-directed RNA polymerase activity"/>
    <property type="evidence" value="ECO:0007669"/>
    <property type="project" value="InterPro"/>
</dbReference>
<reference evidence="3 4" key="1">
    <citation type="journal article" date="2016" name="Nat. Commun.">
        <title>Thousands of microbial genomes shed light on interconnected biogeochemical processes in an aquifer system.</title>
        <authorList>
            <person name="Anantharaman K."/>
            <person name="Brown C.T."/>
            <person name="Hug L.A."/>
            <person name="Sharon I."/>
            <person name="Castelle C.J."/>
            <person name="Probst A.J."/>
            <person name="Thomas B.C."/>
            <person name="Singh A."/>
            <person name="Wilkins M.J."/>
            <person name="Karaoz U."/>
            <person name="Brodie E.L."/>
            <person name="Williams K.H."/>
            <person name="Hubbard S.S."/>
            <person name="Banfield J.F."/>
        </authorList>
    </citation>
    <scope>NUCLEOTIDE SEQUENCE [LARGE SCALE GENOMIC DNA]</scope>
</reference>
<dbReference type="Pfam" id="PF03118">
    <property type="entry name" value="RNA_pol_A_CTD"/>
    <property type="match status" value="1"/>
</dbReference>
<dbReference type="InterPro" id="IPR036388">
    <property type="entry name" value="WH-like_DNA-bd_sf"/>
</dbReference>
<dbReference type="GO" id="GO:0006352">
    <property type="term" value="P:DNA-templated transcription initiation"/>
    <property type="evidence" value="ECO:0007669"/>
    <property type="project" value="InterPro"/>
</dbReference>
<organism evidence="3 4">
    <name type="scientific">Candidatus Doudnabacteria bacterium RIFCSPHIGHO2_01_FULL_50_11</name>
    <dbReference type="NCBI Taxonomy" id="1817828"/>
    <lineage>
        <taxon>Bacteria</taxon>
        <taxon>Candidatus Doudnaibacteriota</taxon>
    </lineage>
</organism>
<dbReference type="SUPFAM" id="SSF47789">
    <property type="entry name" value="C-terminal domain of RNA polymerase alpha subunit"/>
    <property type="match status" value="1"/>
</dbReference>
<dbReference type="InterPro" id="IPR050239">
    <property type="entry name" value="Sigma-70_RNA_pol_init_factors"/>
</dbReference>